<evidence type="ECO:0000313" key="3">
    <source>
        <dbReference type="Proteomes" id="UP001318860"/>
    </source>
</evidence>
<organism evidence="2 3">
    <name type="scientific">Rehmannia glutinosa</name>
    <name type="common">Chinese foxglove</name>
    <dbReference type="NCBI Taxonomy" id="99300"/>
    <lineage>
        <taxon>Eukaryota</taxon>
        <taxon>Viridiplantae</taxon>
        <taxon>Streptophyta</taxon>
        <taxon>Embryophyta</taxon>
        <taxon>Tracheophyta</taxon>
        <taxon>Spermatophyta</taxon>
        <taxon>Magnoliopsida</taxon>
        <taxon>eudicotyledons</taxon>
        <taxon>Gunneridae</taxon>
        <taxon>Pentapetalae</taxon>
        <taxon>asterids</taxon>
        <taxon>lamiids</taxon>
        <taxon>Lamiales</taxon>
        <taxon>Orobanchaceae</taxon>
        <taxon>Rehmannieae</taxon>
        <taxon>Rehmannia</taxon>
    </lineage>
</organism>
<dbReference type="Proteomes" id="UP001318860">
    <property type="component" value="Unassembled WGS sequence"/>
</dbReference>
<accession>A0ABR0XR06</accession>
<evidence type="ECO:0000313" key="2">
    <source>
        <dbReference type="EMBL" id="KAK6161505.1"/>
    </source>
</evidence>
<gene>
    <name evidence="2" type="ORF">DH2020_004886</name>
</gene>
<protein>
    <recommendedName>
        <fullName evidence="4">Secreted protein</fullName>
    </recommendedName>
</protein>
<evidence type="ECO:0000256" key="1">
    <source>
        <dbReference type="SAM" id="SignalP"/>
    </source>
</evidence>
<evidence type="ECO:0008006" key="4">
    <source>
        <dbReference type="Google" id="ProtNLM"/>
    </source>
</evidence>
<sequence length="122" mass="13504">MGSKVIVFLGLFLATILLISSEAAARNWLRLPILQRCQISRRRIWRLSRRRIWRISRGDTVDTRVDTGVTRDVAGMVVDTPDAVVMVVDTLVVVAMVVATADMVAVAGATTEEAVAVLQLRW</sequence>
<dbReference type="EMBL" id="JABTTQ020000003">
    <property type="protein sequence ID" value="KAK6161505.1"/>
    <property type="molecule type" value="Genomic_DNA"/>
</dbReference>
<feature type="signal peptide" evidence="1">
    <location>
        <begin position="1"/>
        <end position="25"/>
    </location>
</feature>
<feature type="chain" id="PRO_5045869431" description="Secreted protein" evidence="1">
    <location>
        <begin position="26"/>
        <end position="122"/>
    </location>
</feature>
<keyword evidence="3" id="KW-1185">Reference proteome</keyword>
<name>A0ABR0XR06_REHGL</name>
<keyword evidence="1" id="KW-0732">Signal</keyword>
<proteinExistence type="predicted"/>
<reference evidence="2 3" key="1">
    <citation type="journal article" date="2021" name="Comput. Struct. Biotechnol. J.">
        <title>De novo genome assembly of the potent medicinal plant Rehmannia glutinosa using nanopore technology.</title>
        <authorList>
            <person name="Ma L."/>
            <person name="Dong C."/>
            <person name="Song C."/>
            <person name="Wang X."/>
            <person name="Zheng X."/>
            <person name="Niu Y."/>
            <person name="Chen S."/>
            <person name="Feng W."/>
        </authorList>
    </citation>
    <scope>NUCLEOTIDE SEQUENCE [LARGE SCALE GENOMIC DNA]</scope>
    <source>
        <strain evidence="2">DH-2019</strain>
    </source>
</reference>
<comment type="caution">
    <text evidence="2">The sequence shown here is derived from an EMBL/GenBank/DDBJ whole genome shotgun (WGS) entry which is preliminary data.</text>
</comment>